<evidence type="ECO:0000313" key="2">
    <source>
        <dbReference type="EMBL" id="PWJ88713.1"/>
    </source>
</evidence>
<reference evidence="2 3" key="1">
    <citation type="submission" date="2018-05" db="EMBL/GenBank/DDBJ databases">
        <title>Genomic Encyclopedia of Type Strains, Phase IV (KMG-IV): sequencing the most valuable type-strain genomes for metagenomic binning, comparative biology and taxonomic classification.</title>
        <authorList>
            <person name="Goeker M."/>
        </authorList>
    </citation>
    <scope>NUCLEOTIDE SEQUENCE [LARGE SCALE GENOMIC DNA]</scope>
    <source>
        <strain evidence="2 3">DSM 24906</strain>
    </source>
</reference>
<keyword evidence="1" id="KW-1133">Transmembrane helix</keyword>
<accession>A0AA45HHY3</accession>
<keyword evidence="3" id="KW-1185">Reference proteome</keyword>
<proteinExistence type="predicted"/>
<name>A0AA45HHY3_9BACT</name>
<evidence type="ECO:0000313" key="3">
    <source>
        <dbReference type="Proteomes" id="UP000245921"/>
    </source>
</evidence>
<protein>
    <submittedName>
        <fullName evidence="2">Uncharacterized protein</fullName>
    </submittedName>
</protein>
<sequence length="158" mass="19189">MNKKKIITIIMIIILNINIFSAKTYVLGEDINIKYDKLNLFLKELNYDLEKILIVEAYNLDEFTKITDKPYSYYSAFFIPEKNIIITQPFRILKEKNIYEITLTHEIIHYYLTKYTILNEFEQESVINKLLNLNIKKYNKFDKFTQKDMFIYIKNERK</sequence>
<dbReference type="EMBL" id="QGGI01000017">
    <property type="protein sequence ID" value="PWJ88713.1"/>
    <property type="molecule type" value="Genomic_DNA"/>
</dbReference>
<dbReference type="Proteomes" id="UP000245921">
    <property type="component" value="Unassembled WGS sequence"/>
</dbReference>
<dbReference type="RefSeq" id="WP_109605704.1">
    <property type="nucleotide sequence ID" value="NZ_JAMHJO010000012.1"/>
</dbReference>
<feature type="transmembrane region" description="Helical" evidence="1">
    <location>
        <begin position="6"/>
        <end position="27"/>
    </location>
</feature>
<keyword evidence="1" id="KW-0472">Membrane</keyword>
<organism evidence="2 3">
    <name type="scientific">Oceanotoga teriensis</name>
    <dbReference type="NCBI Taxonomy" id="515440"/>
    <lineage>
        <taxon>Bacteria</taxon>
        <taxon>Thermotogati</taxon>
        <taxon>Thermotogota</taxon>
        <taxon>Thermotogae</taxon>
        <taxon>Petrotogales</taxon>
        <taxon>Petrotogaceae</taxon>
        <taxon>Oceanotoga</taxon>
    </lineage>
</organism>
<keyword evidence="1" id="KW-0812">Transmembrane</keyword>
<dbReference type="AlphaFoldDB" id="A0AA45HHY3"/>
<comment type="caution">
    <text evidence="2">The sequence shown here is derived from an EMBL/GenBank/DDBJ whole genome shotgun (WGS) entry which is preliminary data.</text>
</comment>
<evidence type="ECO:0000256" key="1">
    <source>
        <dbReference type="SAM" id="Phobius"/>
    </source>
</evidence>
<gene>
    <name evidence="2" type="ORF">C7380_1173</name>
</gene>